<keyword evidence="3" id="KW-0813">Transport</keyword>
<keyword evidence="10" id="KW-0472">Membrane</keyword>
<dbReference type="OrthoDB" id="289913at2759"/>
<dbReference type="Gene3D" id="2.130.10.10">
    <property type="entry name" value="YVTN repeat-like/Quinoprotein amine dehydrogenase"/>
    <property type="match status" value="1"/>
</dbReference>
<dbReference type="STRING" id="299467.A0A443SJZ1"/>
<keyword evidence="5" id="KW-0862">Zinc</keyword>
<sequence length="1199" mass="138519">MKWCLKHTDDVAAISCMSINDDSSRLLCGHTKGHVAFWNLHTGDLIKVVIDNHSPFSSVLHFTSDAYLAVLNDSGGSVFQMNVNRGKRDLESQCIFSGSRGEVLAVEPLITPFMHKHKMSDLNKICVIALATVTKIVVISLLPIISVHFTFSLKGEPSTLPLLAWQFVTIQMSSDVKVIDPVFAFARQSIIYFFQVTFVSSVKIKFAFLRKLNVDYVMQSLVWFTTRTVGTIDATEQLHLIDVRSGEELEILDISNVRLVYATEFFDGLDGNVSKAMRAAGERACYYSLCIRDSTRNVSNAQMLLLGLNCVHGYSLRTWFERVDWLFRHQKYSGSFFLAYSMLNEDAKAVIGLPSNKHEKKLILHEKIVEMVESYAELAVGKLRPDGHNVDLLRQHYIETIQTILFYSLAVDRSDLVFRLYDVFEKDNVSKEVFIESLEIHILNGKIQNLNPVLFQDLVNHFEAKKMFRELEEIIVRVNIECVDIHRTITLCRKQKMYDGIIYVHTRAFDDFVTPLHELLSVLLLKLLTKQTLNQSENCVGSKILVYISCCLTGRYYPFGEIQFAKRKKVRQNIIKTITLFKVPQQNEESLKEISCIIYPYLKALLNLDVKEFFNVLALAFEETDFNNNDKEEMQRLVDVLLHIMSETSGFTPSQISALFVFIARQVAKPDSSLLMSNLLFDQILLHLTADKSGARSEERQQALLDLLQSGKIDHIPKDKLIMLAEKAKFYRVCECIHWDQRAFDKLLRCYLFDEMRKDQVFANMKHILNHSELSHEEKQIYLQSILENINLLVDINVKKVLRFMDENLSSTEIESVLKSLEPHPKCVYLLTSQLIMCVQNNCEEREFKVIPKCRMIYEPSTHERLIELMCRFDPDSLITFLIQSRVYRMDVALQICRSHGMSECVSYLLEVKGDYSEAFNIHFQAFHEKLVEFEKDKNLLLMISVDNELSKAINFLQRCSSKMNDTEKREHLWFRLLQETLQFSKRLEDDCKEKWMQSVKNLLKNMMGYVSLLSVMQWILDDSLVENEETANFTEVRHLLIAMLEAYNYEATLLETTNRLLNNYLHQQLSQLISDSKKAFRSKTTTCSLCCQKLSVFDEVIVFVCHSFHIQCLNERDLNSGCPICQYCVNPGKQQKNVISATSEINEENRLTSTIKLNKLDRLQLLALDALKKSTMTRISSDLLGELPLKNRTKIYRC</sequence>
<evidence type="ECO:0000256" key="8">
    <source>
        <dbReference type="PROSITE-ProRule" id="PRU00175"/>
    </source>
</evidence>
<evidence type="ECO:0000313" key="12">
    <source>
        <dbReference type="EMBL" id="RWS27840.1"/>
    </source>
</evidence>
<keyword evidence="10" id="KW-1133">Transmembrane helix</keyword>
<evidence type="ECO:0000256" key="5">
    <source>
        <dbReference type="ARBA" id="ARBA00022833"/>
    </source>
</evidence>
<evidence type="ECO:0000256" key="2">
    <source>
        <dbReference type="ARBA" id="ARBA00009422"/>
    </source>
</evidence>
<name>A0A443SJZ1_9ACAR</name>
<keyword evidence="7" id="KW-0458">Lysosome</keyword>
<dbReference type="GO" id="GO:0030897">
    <property type="term" value="C:HOPS complex"/>
    <property type="evidence" value="ECO:0007669"/>
    <property type="project" value="TreeGrafter"/>
</dbReference>
<feature type="domain" description="RING-type" evidence="11">
    <location>
        <begin position="1088"/>
        <end position="1127"/>
    </location>
</feature>
<dbReference type="Pfam" id="PF23410">
    <property type="entry name" value="Beta-prop_VPS8"/>
    <property type="match status" value="1"/>
</dbReference>
<dbReference type="PROSITE" id="PS50236">
    <property type="entry name" value="CHCR"/>
    <property type="match status" value="1"/>
</dbReference>
<dbReference type="InterPro" id="IPR025941">
    <property type="entry name" value="Vps8_central_dom"/>
</dbReference>
<evidence type="ECO:0000256" key="1">
    <source>
        <dbReference type="ARBA" id="ARBA00004371"/>
    </source>
</evidence>
<dbReference type="InterPro" id="IPR001841">
    <property type="entry name" value="Znf_RING"/>
</dbReference>
<dbReference type="PROSITE" id="PS50089">
    <property type="entry name" value="ZF_RING_2"/>
    <property type="match status" value="1"/>
</dbReference>
<dbReference type="Pfam" id="PF23556">
    <property type="entry name" value="TPR_Vps41"/>
    <property type="match status" value="1"/>
</dbReference>
<dbReference type="Pfam" id="PF25066">
    <property type="entry name" value="TPR_VPS8_2"/>
    <property type="match status" value="1"/>
</dbReference>
<gene>
    <name evidence="12" type="ORF">B4U80_02305</name>
</gene>
<feature type="repeat" description="CHCR" evidence="9">
    <location>
        <begin position="805"/>
        <end position="990"/>
    </location>
</feature>
<evidence type="ECO:0000256" key="9">
    <source>
        <dbReference type="PROSITE-ProRule" id="PRU01006"/>
    </source>
</evidence>
<dbReference type="GO" id="GO:0005764">
    <property type="term" value="C:lysosome"/>
    <property type="evidence" value="ECO:0007669"/>
    <property type="project" value="UniProtKB-SubCell"/>
</dbReference>
<dbReference type="GO" id="GO:0034058">
    <property type="term" value="P:endosomal vesicle fusion"/>
    <property type="evidence" value="ECO:0007669"/>
    <property type="project" value="TreeGrafter"/>
</dbReference>
<keyword evidence="10" id="KW-0812">Transmembrane</keyword>
<proteinExistence type="inferred from homology"/>
<dbReference type="InterPro" id="IPR059070">
    <property type="entry name" value="TPR_VPS8_2"/>
</dbReference>
<dbReference type="AlphaFoldDB" id="A0A443SJZ1"/>
<accession>A0A443SJZ1</accession>
<keyword evidence="4 8" id="KW-0863">Zinc-finger</keyword>
<evidence type="ECO:0000256" key="3">
    <source>
        <dbReference type="ARBA" id="ARBA00022448"/>
    </source>
</evidence>
<dbReference type="GO" id="GO:0006623">
    <property type="term" value="P:protein targeting to vacuole"/>
    <property type="evidence" value="ECO:0007669"/>
    <property type="project" value="InterPro"/>
</dbReference>
<dbReference type="PANTHER" id="PTHR12616:SF8">
    <property type="entry name" value="VACUOLAR PROTEIN SORTING-ASSOCIATED PROTEIN 8 HOMOLOG"/>
    <property type="match status" value="1"/>
</dbReference>
<dbReference type="GO" id="GO:0008270">
    <property type="term" value="F:zinc ion binding"/>
    <property type="evidence" value="ECO:0007669"/>
    <property type="project" value="UniProtKB-KW"/>
</dbReference>
<dbReference type="InterPro" id="IPR045111">
    <property type="entry name" value="Vps41/Vps8"/>
</dbReference>
<feature type="transmembrane region" description="Helical" evidence="10">
    <location>
        <begin position="125"/>
        <end position="151"/>
    </location>
</feature>
<evidence type="ECO:0000256" key="4">
    <source>
        <dbReference type="ARBA" id="ARBA00022771"/>
    </source>
</evidence>
<comment type="subcellular location">
    <subcellularLocation>
        <location evidence="1">Lysosome</location>
    </subcellularLocation>
</comment>
<dbReference type="VEuPathDB" id="VectorBase:LDEU004201"/>
<dbReference type="InterPro" id="IPR000547">
    <property type="entry name" value="Clathrin_H-chain/VPS_repeat"/>
</dbReference>
<keyword evidence="6" id="KW-0653">Protein transport</keyword>
<keyword evidence="13" id="KW-1185">Reference proteome</keyword>
<reference evidence="12 13" key="1">
    <citation type="journal article" date="2018" name="Gigascience">
        <title>Genomes of trombidid mites reveal novel predicted allergens and laterally-transferred genes associated with secondary metabolism.</title>
        <authorList>
            <person name="Dong X."/>
            <person name="Chaisiri K."/>
            <person name="Xia D."/>
            <person name="Armstrong S.D."/>
            <person name="Fang Y."/>
            <person name="Donnelly M.J."/>
            <person name="Kadowaki T."/>
            <person name="McGarry J.W."/>
            <person name="Darby A.C."/>
            <person name="Makepeace B.L."/>
        </authorList>
    </citation>
    <scope>NUCLEOTIDE SEQUENCE [LARGE SCALE GENOMIC DNA]</scope>
    <source>
        <strain evidence="12">UoL-UT</strain>
    </source>
</reference>
<dbReference type="PANTHER" id="PTHR12616">
    <property type="entry name" value="VACUOLAR PROTEIN SORTING VPS41"/>
    <property type="match status" value="1"/>
</dbReference>
<comment type="similarity">
    <text evidence="2">Belongs to the VPS8 family.</text>
</comment>
<evidence type="ECO:0000256" key="10">
    <source>
        <dbReference type="SAM" id="Phobius"/>
    </source>
</evidence>
<protein>
    <submittedName>
        <fullName evidence="12">Vacuolar protein sorting-associated protein 8-like isoform X2</fullName>
    </submittedName>
</protein>
<evidence type="ECO:0000313" key="13">
    <source>
        <dbReference type="Proteomes" id="UP000288716"/>
    </source>
</evidence>
<comment type="caution">
    <text evidence="12">The sequence shown here is derived from an EMBL/GenBank/DDBJ whole genome shotgun (WGS) entry which is preliminary data.</text>
</comment>
<dbReference type="InterPro" id="IPR036322">
    <property type="entry name" value="WD40_repeat_dom_sf"/>
</dbReference>
<keyword evidence="4 8" id="KW-0479">Metal-binding</keyword>
<dbReference type="Proteomes" id="UP000288716">
    <property type="component" value="Unassembled WGS sequence"/>
</dbReference>
<evidence type="ECO:0000256" key="6">
    <source>
        <dbReference type="ARBA" id="ARBA00022927"/>
    </source>
</evidence>
<evidence type="ECO:0000256" key="7">
    <source>
        <dbReference type="ARBA" id="ARBA00023228"/>
    </source>
</evidence>
<dbReference type="Pfam" id="PF12816">
    <property type="entry name" value="TPR_Vps8"/>
    <property type="match status" value="1"/>
</dbReference>
<dbReference type="EMBL" id="NCKV01001744">
    <property type="protein sequence ID" value="RWS27840.1"/>
    <property type="molecule type" value="Genomic_DNA"/>
</dbReference>
<evidence type="ECO:0000259" key="11">
    <source>
        <dbReference type="PROSITE" id="PS50089"/>
    </source>
</evidence>
<dbReference type="InterPro" id="IPR015943">
    <property type="entry name" value="WD40/YVTN_repeat-like_dom_sf"/>
</dbReference>
<dbReference type="SUPFAM" id="SSF50978">
    <property type="entry name" value="WD40 repeat-like"/>
    <property type="match status" value="1"/>
</dbReference>
<dbReference type="GO" id="GO:0005770">
    <property type="term" value="C:late endosome"/>
    <property type="evidence" value="ECO:0007669"/>
    <property type="project" value="TreeGrafter"/>
</dbReference>
<dbReference type="SUPFAM" id="SSF57850">
    <property type="entry name" value="RING/U-box"/>
    <property type="match status" value="1"/>
</dbReference>
<organism evidence="12 13">
    <name type="scientific">Leptotrombidium deliense</name>
    <dbReference type="NCBI Taxonomy" id="299467"/>
    <lineage>
        <taxon>Eukaryota</taxon>
        <taxon>Metazoa</taxon>
        <taxon>Ecdysozoa</taxon>
        <taxon>Arthropoda</taxon>
        <taxon>Chelicerata</taxon>
        <taxon>Arachnida</taxon>
        <taxon>Acari</taxon>
        <taxon>Acariformes</taxon>
        <taxon>Trombidiformes</taxon>
        <taxon>Prostigmata</taxon>
        <taxon>Anystina</taxon>
        <taxon>Parasitengona</taxon>
        <taxon>Trombiculoidea</taxon>
        <taxon>Trombiculidae</taxon>
        <taxon>Leptotrombidium</taxon>
    </lineage>
</organism>